<dbReference type="OrthoDB" id="679318at2759"/>
<organism evidence="2">
    <name type="scientific">Brachypodium distachyon</name>
    <name type="common">Purple false brome</name>
    <name type="synonym">Trachynia distachya</name>
    <dbReference type="NCBI Taxonomy" id="15368"/>
    <lineage>
        <taxon>Eukaryota</taxon>
        <taxon>Viridiplantae</taxon>
        <taxon>Streptophyta</taxon>
        <taxon>Embryophyta</taxon>
        <taxon>Tracheophyta</taxon>
        <taxon>Spermatophyta</taxon>
        <taxon>Magnoliopsida</taxon>
        <taxon>Liliopsida</taxon>
        <taxon>Poales</taxon>
        <taxon>Poaceae</taxon>
        <taxon>BOP clade</taxon>
        <taxon>Pooideae</taxon>
        <taxon>Stipodae</taxon>
        <taxon>Brachypodieae</taxon>
        <taxon>Brachypodium</taxon>
    </lineage>
</organism>
<evidence type="ECO:0000256" key="1">
    <source>
        <dbReference type="SAM" id="MobiDB-lite"/>
    </source>
</evidence>
<dbReference type="EnsemblPlants" id="KQK13541">
    <property type="protein sequence ID" value="KQK13541"/>
    <property type="gene ID" value="BRADI_1g10845v3"/>
</dbReference>
<dbReference type="PANTHER" id="PTHR34835:SF60">
    <property type="entry name" value="OS10G0490300 PROTEIN"/>
    <property type="match status" value="1"/>
</dbReference>
<evidence type="ECO:0000313" key="3">
    <source>
        <dbReference type="EnsemblPlants" id="KQK13541"/>
    </source>
</evidence>
<name>A0A0Q3GT41_BRADI</name>
<dbReference type="PANTHER" id="PTHR34835">
    <property type="entry name" value="OS07G0283600 PROTEIN-RELATED"/>
    <property type="match status" value="1"/>
</dbReference>
<keyword evidence="4" id="KW-1185">Reference proteome</keyword>
<dbReference type="InParanoid" id="A0A0Q3GT41"/>
<evidence type="ECO:0000313" key="4">
    <source>
        <dbReference type="Proteomes" id="UP000008810"/>
    </source>
</evidence>
<gene>
    <name evidence="2" type="ORF">BRADI_1g10845v3</name>
</gene>
<accession>A0A0Q3GT41</accession>
<dbReference type="EMBL" id="CM000880">
    <property type="protein sequence ID" value="KQK13541.1"/>
    <property type="molecule type" value="Genomic_DNA"/>
</dbReference>
<reference evidence="3" key="3">
    <citation type="submission" date="2018-08" db="UniProtKB">
        <authorList>
            <consortium name="EnsemblPlants"/>
        </authorList>
    </citation>
    <scope>IDENTIFICATION</scope>
    <source>
        <strain evidence="3">cv. Bd21</strain>
    </source>
</reference>
<protein>
    <recommendedName>
        <fullName evidence="5">Aminotransferase-like plant mobile domain-containing protein</fullName>
    </recommendedName>
</protein>
<dbReference type="Gramene" id="KQK13541">
    <property type="protein sequence ID" value="KQK13541"/>
    <property type="gene ID" value="BRADI_1g10845v3"/>
</dbReference>
<proteinExistence type="predicted"/>
<dbReference type="AlphaFoldDB" id="A0A0Q3GT41"/>
<reference evidence="2" key="2">
    <citation type="submission" date="2017-06" db="EMBL/GenBank/DDBJ databases">
        <title>WGS assembly of Brachypodium distachyon.</title>
        <authorList>
            <consortium name="The International Brachypodium Initiative"/>
            <person name="Lucas S."/>
            <person name="Harmon-Smith M."/>
            <person name="Lail K."/>
            <person name="Tice H."/>
            <person name="Grimwood J."/>
            <person name="Bruce D."/>
            <person name="Barry K."/>
            <person name="Shu S."/>
            <person name="Lindquist E."/>
            <person name="Wang M."/>
            <person name="Pitluck S."/>
            <person name="Vogel J.P."/>
            <person name="Garvin D.F."/>
            <person name="Mockler T.C."/>
            <person name="Schmutz J."/>
            <person name="Rokhsar D."/>
            <person name="Bevan M.W."/>
        </authorList>
    </citation>
    <scope>NUCLEOTIDE SEQUENCE</scope>
    <source>
        <strain evidence="2">Bd21</strain>
    </source>
</reference>
<feature type="compositionally biased region" description="Basic and acidic residues" evidence="1">
    <location>
        <begin position="55"/>
        <end position="64"/>
    </location>
</feature>
<sequence length="283" mass="31268">MSDIDVGCDDDGLSSDSNSEFSDFVPSNWVGAANVGGPAAADAVSDSLQMRQKSHQADQLDDHKKASNRGNLAWLSHIINSIHSDKRHIIGDYGFPFVFHINSSSAPRSFSQWIADHIQPDSGDIVVESGVIHLGAHGFSEVIGLENSALEVKGDFEGSKEQFLSLMGFSELPTIKQFGKLLLTNDLPNEKYFICFMVVFLSRFLCPNSSTYPSTKYLGSLLVPSDVRNFNWASFSHNWFMESVRKYQKDKRKSKALSSKSNLTLGGCTYVPAVKYLDFADFG</sequence>
<dbReference type="STRING" id="15368.A0A0Q3GT41"/>
<dbReference type="Proteomes" id="UP000008810">
    <property type="component" value="Chromosome 1"/>
</dbReference>
<evidence type="ECO:0008006" key="5">
    <source>
        <dbReference type="Google" id="ProtNLM"/>
    </source>
</evidence>
<reference evidence="2 3" key="1">
    <citation type="journal article" date="2010" name="Nature">
        <title>Genome sequencing and analysis of the model grass Brachypodium distachyon.</title>
        <authorList>
            <consortium name="International Brachypodium Initiative"/>
        </authorList>
    </citation>
    <scope>NUCLEOTIDE SEQUENCE [LARGE SCALE GENOMIC DNA]</scope>
    <source>
        <strain evidence="2 3">Bd21</strain>
    </source>
</reference>
<feature type="region of interest" description="Disordered" evidence="1">
    <location>
        <begin position="43"/>
        <end position="64"/>
    </location>
</feature>
<evidence type="ECO:0000313" key="2">
    <source>
        <dbReference type="EMBL" id="KQK13541.1"/>
    </source>
</evidence>